<proteinExistence type="predicted"/>
<sequence>MLCMKSKLRLEPHCARCCTDILAGVILYLKTLPDNQSSYSFSYFGHLISSSSVLHTLLVRRSLLLSCRLPEVQRQERP</sequence>
<dbReference type="Proteomes" id="UP000050525">
    <property type="component" value="Unassembled WGS sequence"/>
</dbReference>
<name>A0A151M484_ALLMI</name>
<accession>A0A151M484</accession>
<organism evidence="1 2">
    <name type="scientific">Alligator mississippiensis</name>
    <name type="common">American alligator</name>
    <dbReference type="NCBI Taxonomy" id="8496"/>
    <lineage>
        <taxon>Eukaryota</taxon>
        <taxon>Metazoa</taxon>
        <taxon>Chordata</taxon>
        <taxon>Craniata</taxon>
        <taxon>Vertebrata</taxon>
        <taxon>Euteleostomi</taxon>
        <taxon>Archelosauria</taxon>
        <taxon>Archosauria</taxon>
        <taxon>Crocodylia</taxon>
        <taxon>Alligatoridae</taxon>
        <taxon>Alligatorinae</taxon>
        <taxon>Alligator</taxon>
    </lineage>
</organism>
<reference evidence="1 2" key="1">
    <citation type="journal article" date="2012" name="Genome Biol.">
        <title>Sequencing three crocodilian genomes to illuminate the evolution of archosaurs and amniotes.</title>
        <authorList>
            <person name="St John J.A."/>
            <person name="Braun E.L."/>
            <person name="Isberg S.R."/>
            <person name="Miles L.G."/>
            <person name="Chong A.Y."/>
            <person name="Gongora J."/>
            <person name="Dalzell P."/>
            <person name="Moran C."/>
            <person name="Bed'hom B."/>
            <person name="Abzhanov A."/>
            <person name="Burgess S.C."/>
            <person name="Cooksey A.M."/>
            <person name="Castoe T.A."/>
            <person name="Crawford N.G."/>
            <person name="Densmore L.D."/>
            <person name="Drew J.C."/>
            <person name="Edwards S.V."/>
            <person name="Faircloth B.C."/>
            <person name="Fujita M.K."/>
            <person name="Greenwold M.J."/>
            <person name="Hoffmann F.G."/>
            <person name="Howard J.M."/>
            <person name="Iguchi T."/>
            <person name="Janes D.E."/>
            <person name="Khan S.Y."/>
            <person name="Kohno S."/>
            <person name="de Koning A.J."/>
            <person name="Lance S.L."/>
            <person name="McCarthy F.M."/>
            <person name="McCormack J.E."/>
            <person name="Merchant M.E."/>
            <person name="Peterson D.G."/>
            <person name="Pollock D.D."/>
            <person name="Pourmand N."/>
            <person name="Raney B.J."/>
            <person name="Roessler K.A."/>
            <person name="Sanford J.R."/>
            <person name="Sawyer R.H."/>
            <person name="Schmidt C.J."/>
            <person name="Triplett E.W."/>
            <person name="Tuberville T.D."/>
            <person name="Venegas-Anaya M."/>
            <person name="Howard J.T."/>
            <person name="Jarvis E.D."/>
            <person name="Guillette L.J.Jr."/>
            <person name="Glenn T.C."/>
            <person name="Green R.E."/>
            <person name="Ray D.A."/>
        </authorList>
    </citation>
    <scope>NUCLEOTIDE SEQUENCE [LARGE SCALE GENOMIC DNA]</scope>
    <source>
        <strain evidence="1">KSC_2009_1</strain>
    </source>
</reference>
<dbReference type="EMBL" id="AKHW03006631">
    <property type="protein sequence ID" value="KYO19322.1"/>
    <property type="molecule type" value="Genomic_DNA"/>
</dbReference>
<gene>
    <name evidence="1" type="ORF">Y1Q_0003472</name>
</gene>
<evidence type="ECO:0000313" key="1">
    <source>
        <dbReference type="EMBL" id="KYO19322.1"/>
    </source>
</evidence>
<evidence type="ECO:0000313" key="2">
    <source>
        <dbReference type="Proteomes" id="UP000050525"/>
    </source>
</evidence>
<keyword evidence="2" id="KW-1185">Reference proteome</keyword>
<protein>
    <submittedName>
        <fullName evidence="1">Uncharacterized protein</fullName>
    </submittedName>
</protein>
<dbReference type="AlphaFoldDB" id="A0A151M484"/>
<comment type="caution">
    <text evidence="1">The sequence shown here is derived from an EMBL/GenBank/DDBJ whole genome shotgun (WGS) entry which is preliminary data.</text>
</comment>